<comment type="function">
    <text evidence="7 8">Catalyzes the reversible reaction in which hydroxymethyl group from 5,10-methylenetetrahydrofolate is transferred onto alpha-ketoisovalerate to form ketopantoate.</text>
</comment>
<dbReference type="NCBIfam" id="TIGR00222">
    <property type="entry name" value="panB"/>
    <property type="match status" value="1"/>
</dbReference>
<evidence type="ECO:0000256" key="9">
    <source>
        <dbReference type="PIRSR" id="PIRSR000388-1"/>
    </source>
</evidence>
<evidence type="ECO:0000313" key="13">
    <source>
        <dbReference type="Proteomes" id="UP000445000"/>
    </source>
</evidence>
<dbReference type="InterPro" id="IPR003700">
    <property type="entry name" value="Pantoate_hydroxy_MeTrfase"/>
</dbReference>
<keyword evidence="8" id="KW-0963">Cytoplasm</keyword>
<dbReference type="EC" id="2.1.2.11" evidence="8"/>
<name>A0A829YMW9_9GAMM</name>
<dbReference type="Gene3D" id="3.20.20.60">
    <property type="entry name" value="Phosphoenolpyruvate-binding domains"/>
    <property type="match status" value="1"/>
</dbReference>
<proteinExistence type="inferred from homology"/>
<sequence>MYKHLQERYAPRPPVNVGTLVKMKAEGEKIAAITAYDASFATLVDDAGVDVVLVGDSLGMVIQGHDTTVPVTLADIVYHCRAVAKGLYRPFLIADMPFMTYASKEQALDNAVRLMQEGGAKMVKLEGGAGQVEIVEFLASHDIAVCAHLGLKPQSVHKVGGFRVQGRENEAAERMLRDAQALEGAGADIVLLECIPAPLGKHITEQLHVPVIGIGAGPDTDGQILVLYDVLDITSGRKPKFSKNFLAGHDSALEAVKAYTQAVKSKEYPGPEHCF</sequence>
<evidence type="ECO:0000256" key="3">
    <source>
        <dbReference type="ARBA" id="ARBA00011424"/>
    </source>
</evidence>
<feature type="binding site" evidence="8 11">
    <location>
        <position position="56"/>
    </location>
    <ligand>
        <name>Mg(2+)</name>
        <dbReference type="ChEBI" id="CHEBI:18420"/>
    </ligand>
</feature>
<dbReference type="GO" id="GO:0008168">
    <property type="term" value="F:methyltransferase activity"/>
    <property type="evidence" value="ECO:0007669"/>
    <property type="project" value="UniProtKB-KW"/>
</dbReference>
<accession>A0A829YMW9</accession>
<dbReference type="GO" id="GO:0000287">
    <property type="term" value="F:magnesium ion binding"/>
    <property type="evidence" value="ECO:0007669"/>
    <property type="project" value="TreeGrafter"/>
</dbReference>
<keyword evidence="12" id="KW-0489">Methyltransferase</keyword>
<feature type="binding site" evidence="8 11">
    <location>
        <position position="95"/>
    </location>
    <ligand>
        <name>Mg(2+)</name>
        <dbReference type="ChEBI" id="CHEBI:18420"/>
    </ligand>
</feature>
<comment type="subunit">
    <text evidence="3 8">Homodecamer; pentamer of dimers.</text>
</comment>
<dbReference type="PIRSF" id="PIRSF000388">
    <property type="entry name" value="Pantoate_hydroxy_MeTrfase"/>
    <property type="match status" value="1"/>
</dbReference>
<evidence type="ECO:0000256" key="6">
    <source>
        <dbReference type="ARBA" id="ARBA00022723"/>
    </source>
</evidence>
<organism evidence="12 13">
    <name type="scientific">Steroidobacter agaridevorans</name>
    <dbReference type="NCBI Taxonomy" id="2695856"/>
    <lineage>
        <taxon>Bacteria</taxon>
        <taxon>Pseudomonadati</taxon>
        <taxon>Pseudomonadota</taxon>
        <taxon>Gammaproteobacteria</taxon>
        <taxon>Steroidobacterales</taxon>
        <taxon>Steroidobacteraceae</taxon>
        <taxon>Steroidobacter</taxon>
    </lineage>
</organism>
<feature type="active site" description="Proton acceptor" evidence="8 9">
    <location>
        <position position="193"/>
    </location>
</feature>
<dbReference type="InterPro" id="IPR015813">
    <property type="entry name" value="Pyrv/PenolPyrv_kinase-like_dom"/>
</dbReference>
<dbReference type="EMBL" id="BLJN01000009">
    <property type="protein sequence ID" value="GFE84499.1"/>
    <property type="molecule type" value="Genomic_DNA"/>
</dbReference>
<dbReference type="HAMAP" id="MF_00156">
    <property type="entry name" value="PanB"/>
    <property type="match status" value="1"/>
</dbReference>
<keyword evidence="5 8" id="KW-0808">Transferase</keyword>
<evidence type="ECO:0000256" key="7">
    <source>
        <dbReference type="ARBA" id="ARBA00056497"/>
    </source>
</evidence>
<dbReference type="PANTHER" id="PTHR20881:SF0">
    <property type="entry name" value="3-METHYL-2-OXOBUTANOATE HYDROXYMETHYLTRANSFERASE"/>
    <property type="match status" value="1"/>
</dbReference>
<dbReference type="AlphaFoldDB" id="A0A829YMW9"/>
<evidence type="ECO:0000256" key="2">
    <source>
        <dbReference type="ARBA" id="ARBA00008676"/>
    </source>
</evidence>
<evidence type="ECO:0000256" key="1">
    <source>
        <dbReference type="ARBA" id="ARBA00005033"/>
    </source>
</evidence>
<keyword evidence="4 8" id="KW-0566">Pantothenate biosynthesis</keyword>
<dbReference type="SUPFAM" id="SSF51621">
    <property type="entry name" value="Phosphoenolpyruvate/pyruvate domain"/>
    <property type="match status" value="1"/>
</dbReference>
<evidence type="ECO:0000256" key="8">
    <source>
        <dbReference type="HAMAP-Rule" id="MF_00156"/>
    </source>
</evidence>
<evidence type="ECO:0000256" key="11">
    <source>
        <dbReference type="PIRSR" id="PIRSR000388-3"/>
    </source>
</evidence>
<dbReference type="PANTHER" id="PTHR20881">
    <property type="entry name" value="3-METHYL-2-OXOBUTANOATE HYDROXYMETHYLTRANSFERASE"/>
    <property type="match status" value="1"/>
</dbReference>
<gene>
    <name evidence="12" type="primary">panB_2</name>
    <name evidence="8" type="synonym">panB</name>
    <name evidence="12" type="ORF">GCM10011487_64990</name>
</gene>
<comment type="subcellular location">
    <subcellularLocation>
        <location evidence="8">Cytoplasm</location>
    </subcellularLocation>
</comment>
<dbReference type="RefSeq" id="WP_161816098.1">
    <property type="nucleotide sequence ID" value="NZ_BLJN01000009.1"/>
</dbReference>
<feature type="binding site" evidence="8 10">
    <location>
        <position position="124"/>
    </location>
    <ligand>
        <name>3-methyl-2-oxobutanoate</name>
        <dbReference type="ChEBI" id="CHEBI:11851"/>
    </ligand>
</feature>
<comment type="similarity">
    <text evidence="2 8">Belongs to the PanB family.</text>
</comment>
<dbReference type="InterPro" id="IPR040442">
    <property type="entry name" value="Pyrv_kinase-like_dom_sf"/>
</dbReference>
<dbReference type="UniPathway" id="UPA00028">
    <property type="reaction ID" value="UER00003"/>
</dbReference>
<feature type="binding site" evidence="8 11">
    <location>
        <position position="126"/>
    </location>
    <ligand>
        <name>Mg(2+)</name>
        <dbReference type="ChEBI" id="CHEBI:18420"/>
    </ligand>
</feature>
<dbReference type="GO" id="GO:0003864">
    <property type="term" value="F:3-methyl-2-oxobutanoate hydroxymethyltransferase activity"/>
    <property type="evidence" value="ECO:0007669"/>
    <property type="project" value="UniProtKB-UniRule"/>
</dbReference>
<feature type="binding site" evidence="8 10">
    <location>
        <begin position="56"/>
        <end position="57"/>
    </location>
    <ligand>
        <name>3-methyl-2-oxobutanoate</name>
        <dbReference type="ChEBI" id="CHEBI:11851"/>
    </ligand>
</feature>
<dbReference type="GO" id="GO:0032259">
    <property type="term" value="P:methylation"/>
    <property type="evidence" value="ECO:0007669"/>
    <property type="project" value="UniProtKB-KW"/>
</dbReference>
<dbReference type="Proteomes" id="UP000445000">
    <property type="component" value="Unassembled WGS sequence"/>
</dbReference>
<keyword evidence="8 11" id="KW-0460">Magnesium</keyword>
<dbReference type="GO" id="GO:0005737">
    <property type="term" value="C:cytoplasm"/>
    <property type="evidence" value="ECO:0007669"/>
    <property type="project" value="UniProtKB-SubCell"/>
</dbReference>
<evidence type="ECO:0000313" key="12">
    <source>
        <dbReference type="EMBL" id="GFE84499.1"/>
    </source>
</evidence>
<dbReference type="CDD" id="cd06557">
    <property type="entry name" value="KPHMT-like"/>
    <property type="match status" value="1"/>
</dbReference>
<comment type="caution">
    <text evidence="12">The sequence shown here is derived from an EMBL/GenBank/DDBJ whole genome shotgun (WGS) entry which is preliminary data.</text>
</comment>
<keyword evidence="6 8" id="KW-0479">Metal-binding</keyword>
<keyword evidence="13" id="KW-1185">Reference proteome</keyword>
<dbReference type="FunFam" id="3.20.20.60:FF:000003">
    <property type="entry name" value="3-methyl-2-oxobutanoate hydroxymethyltransferase"/>
    <property type="match status" value="1"/>
</dbReference>
<evidence type="ECO:0000256" key="4">
    <source>
        <dbReference type="ARBA" id="ARBA00022655"/>
    </source>
</evidence>
<dbReference type="GO" id="GO:0015940">
    <property type="term" value="P:pantothenate biosynthetic process"/>
    <property type="evidence" value="ECO:0007669"/>
    <property type="project" value="UniProtKB-UniRule"/>
</dbReference>
<comment type="cofactor">
    <cofactor evidence="8 11">
        <name>Mg(2+)</name>
        <dbReference type="ChEBI" id="CHEBI:18420"/>
    </cofactor>
    <text evidence="8 11">Binds 1 Mg(2+) ion per subunit.</text>
</comment>
<protein>
    <recommendedName>
        <fullName evidence="8">3-methyl-2-oxobutanoate hydroxymethyltransferase</fullName>
        <ecNumber evidence="8">2.1.2.11</ecNumber>
    </recommendedName>
    <alternativeName>
        <fullName evidence="8">Ketopantoate hydroxymethyltransferase</fullName>
        <shortName evidence="8">KPHMT</shortName>
    </alternativeName>
</protein>
<evidence type="ECO:0000256" key="10">
    <source>
        <dbReference type="PIRSR" id="PIRSR000388-2"/>
    </source>
</evidence>
<feature type="binding site" evidence="8 10">
    <location>
        <position position="95"/>
    </location>
    <ligand>
        <name>3-methyl-2-oxobutanoate</name>
        <dbReference type="ChEBI" id="CHEBI:11851"/>
    </ligand>
</feature>
<comment type="pathway">
    <text evidence="1 8">Cofactor biosynthesis; (R)-pantothenate biosynthesis; (R)-pantoate from 3-methyl-2-oxobutanoate: step 1/2.</text>
</comment>
<evidence type="ECO:0000256" key="5">
    <source>
        <dbReference type="ARBA" id="ARBA00022679"/>
    </source>
</evidence>
<reference evidence="13" key="1">
    <citation type="submission" date="2020-01" db="EMBL/GenBank/DDBJ databases">
        <title>'Steroidobacter agaridevorans' sp. nov., agar-degrading bacteria isolated from rhizosphere soils.</title>
        <authorList>
            <person name="Ikenaga M."/>
            <person name="Kataoka M."/>
            <person name="Murouchi A."/>
            <person name="Katsuragi S."/>
            <person name="Sakai M."/>
        </authorList>
    </citation>
    <scope>NUCLEOTIDE SEQUENCE [LARGE SCALE GENOMIC DNA]</scope>
    <source>
        <strain evidence="13">YU21-B</strain>
    </source>
</reference>
<dbReference type="NCBIfam" id="NF001452">
    <property type="entry name" value="PRK00311.1"/>
    <property type="match status" value="1"/>
</dbReference>
<dbReference type="Pfam" id="PF02548">
    <property type="entry name" value="Pantoate_transf"/>
    <property type="match status" value="1"/>
</dbReference>
<comment type="catalytic activity">
    <reaction evidence="8">
        <text>(6R)-5,10-methylene-5,6,7,8-tetrahydrofolate + 3-methyl-2-oxobutanoate + H2O = 2-dehydropantoate + (6S)-5,6,7,8-tetrahydrofolate</text>
        <dbReference type="Rhea" id="RHEA:11824"/>
        <dbReference type="ChEBI" id="CHEBI:11561"/>
        <dbReference type="ChEBI" id="CHEBI:11851"/>
        <dbReference type="ChEBI" id="CHEBI:15377"/>
        <dbReference type="ChEBI" id="CHEBI:15636"/>
        <dbReference type="ChEBI" id="CHEBI:57453"/>
        <dbReference type="EC" id="2.1.2.11"/>
    </reaction>
</comment>